<dbReference type="CDD" id="cd06267">
    <property type="entry name" value="PBP1_LacI_sugar_binding-like"/>
    <property type="match status" value="1"/>
</dbReference>
<accession>A0ABS6JHH5</accession>
<evidence type="ECO:0000313" key="7">
    <source>
        <dbReference type="Proteomes" id="UP000784880"/>
    </source>
</evidence>
<dbReference type="SMART" id="SM00354">
    <property type="entry name" value="HTH_LACI"/>
    <property type="match status" value="1"/>
</dbReference>
<comment type="caution">
    <text evidence="6">The sequence shown here is derived from an EMBL/GenBank/DDBJ whole genome shotgun (WGS) entry which is preliminary data.</text>
</comment>
<evidence type="ECO:0000256" key="1">
    <source>
        <dbReference type="ARBA" id="ARBA00023015"/>
    </source>
</evidence>
<evidence type="ECO:0000256" key="3">
    <source>
        <dbReference type="ARBA" id="ARBA00023163"/>
    </source>
</evidence>
<dbReference type="PANTHER" id="PTHR30146:SF109">
    <property type="entry name" value="HTH-TYPE TRANSCRIPTIONAL REGULATOR GALS"/>
    <property type="match status" value="1"/>
</dbReference>
<gene>
    <name evidence="6" type="ORF">KS419_14030</name>
</gene>
<dbReference type="CDD" id="cd01392">
    <property type="entry name" value="HTH_LacI"/>
    <property type="match status" value="1"/>
</dbReference>
<dbReference type="Proteomes" id="UP000784880">
    <property type="component" value="Unassembled WGS sequence"/>
</dbReference>
<dbReference type="PROSITE" id="PS00356">
    <property type="entry name" value="HTH_LACI_1"/>
    <property type="match status" value="1"/>
</dbReference>
<organism evidence="6 7">
    <name type="scientific">Evansella tamaricis</name>
    <dbReference type="NCBI Taxonomy" id="2069301"/>
    <lineage>
        <taxon>Bacteria</taxon>
        <taxon>Bacillati</taxon>
        <taxon>Bacillota</taxon>
        <taxon>Bacilli</taxon>
        <taxon>Bacillales</taxon>
        <taxon>Bacillaceae</taxon>
        <taxon>Evansella</taxon>
    </lineage>
</organism>
<evidence type="ECO:0000256" key="2">
    <source>
        <dbReference type="ARBA" id="ARBA00023125"/>
    </source>
</evidence>
<evidence type="ECO:0000259" key="4">
    <source>
        <dbReference type="PROSITE" id="PS50932"/>
    </source>
</evidence>
<feature type="domain" description="HTH lacI-type" evidence="4">
    <location>
        <begin position="3"/>
        <end position="57"/>
    </location>
</feature>
<proteinExistence type="predicted"/>
<protein>
    <submittedName>
        <fullName evidence="6">LacI family transcriptional regulator</fullName>
    </submittedName>
</protein>
<dbReference type="InterPro" id="IPR046335">
    <property type="entry name" value="LacI/GalR-like_sensor"/>
</dbReference>
<keyword evidence="2" id="KW-0238">DNA-binding</keyword>
<dbReference type="PROSITE" id="PS50943">
    <property type="entry name" value="HTH_CROC1"/>
    <property type="match status" value="1"/>
</dbReference>
<feature type="domain" description="HTH cro/C1-type" evidence="5">
    <location>
        <begin position="3"/>
        <end position="47"/>
    </location>
</feature>
<reference evidence="6 7" key="1">
    <citation type="submission" date="2021-06" db="EMBL/GenBank/DDBJ databases">
        <title>Bacillus sp. RD4P76, an endophyte from a halophyte.</title>
        <authorList>
            <person name="Sun J.-Q."/>
        </authorList>
    </citation>
    <scope>NUCLEOTIDE SEQUENCE [LARGE SCALE GENOMIC DNA]</scope>
    <source>
        <strain evidence="6 7">CGMCC 1.15917</strain>
    </source>
</reference>
<dbReference type="Pfam" id="PF13377">
    <property type="entry name" value="Peripla_BP_3"/>
    <property type="match status" value="1"/>
</dbReference>
<name>A0ABS6JHH5_9BACI</name>
<dbReference type="PROSITE" id="PS50932">
    <property type="entry name" value="HTH_LACI_2"/>
    <property type="match status" value="1"/>
</dbReference>
<dbReference type="EMBL" id="JAHQCS010000112">
    <property type="protein sequence ID" value="MBU9712845.1"/>
    <property type="molecule type" value="Genomic_DNA"/>
</dbReference>
<dbReference type="InterPro" id="IPR000843">
    <property type="entry name" value="HTH_LacI"/>
</dbReference>
<sequence length="341" mass="37902">MRLTIKEIAKLAGVSQSTVSKIINNYSDVGEETKKRVREIMNEKGYRPSYSAKTLASNVTNVIGVVYAGKVNVGFNHPFFVDVMDVFKKTIGHLGYDLMFFSNENFNRDNEDYLARCLHYNVDGCIIIGGEDIQESVFDLAESYIPCIGIDIKLAGEKSGYVMTDNYKVSSKIVEYYYLLGHRDIAYIGGKKESVIADIRLQGFKDVMQQYGLPLNNEMIIYGDFNEASGYAAMQKLINMNKRPTAIFAASDTIAFGAIQACKEADLNIPENFSIIGCDDIMAAKHIDPPLTTVRQDKDRIGVLAARMLHDLIKGNINSTSVLVDPELIIRKSSGAKKVLV</sequence>
<keyword evidence="7" id="KW-1185">Reference proteome</keyword>
<dbReference type="Pfam" id="PF00356">
    <property type="entry name" value="LacI"/>
    <property type="match status" value="1"/>
</dbReference>
<keyword evidence="3" id="KW-0804">Transcription</keyword>
<dbReference type="PANTHER" id="PTHR30146">
    <property type="entry name" value="LACI-RELATED TRANSCRIPTIONAL REPRESSOR"/>
    <property type="match status" value="1"/>
</dbReference>
<dbReference type="RefSeq" id="WP_217067022.1">
    <property type="nucleotide sequence ID" value="NZ_JAHQCS010000112.1"/>
</dbReference>
<dbReference type="InterPro" id="IPR001387">
    <property type="entry name" value="Cro/C1-type_HTH"/>
</dbReference>
<evidence type="ECO:0000259" key="5">
    <source>
        <dbReference type="PROSITE" id="PS50943"/>
    </source>
</evidence>
<keyword evidence="1" id="KW-0805">Transcription regulation</keyword>
<evidence type="ECO:0000313" key="6">
    <source>
        <dbReference type="EMBL" id="MBU9712845.1"/>
    </source>
</evidence>